<proteinExistence type="inferred from homology"/>
<evidence type="ECO:0000256" key="4">
    <source>
        <dbReference type="ARBA" id="ARBA00022475"/>
    </source>
</evidence>
<dbReference type="InterPro" id="IPR058982">
    <property type="entry name" value="Beta-barrel_AprE"/>
</dbReference>
<dbReference type="Gene3D" id="2.40.50.100">
    <property type="match status" value="1"/>
</dbReference>
<dbReference type="Gene3D" id="2.40.30.170">
    <property type="match status" value="1"/>
</dbReference>
<dbReference type="OrthoDB" id="9775513at2"/>
<evidence type="ECO:0000256" key="2">
    <source>
        <dbReference type="ARBA" id="ARBA00009477"/>
    </source>
</evidence>
<dbReference type="Proteomes" id="UP000293154">
    <property type="component" value="Chromosome"/>
</dbReference>
<evidence type="ECO:0000256" key="8">
    <source>
        <dbReference type="ARBA" id="ARBA00023136"/>
    </source>
</evidence>
<name>A0A411WFW9_9GAMM</name>
<evidence type="ECO:0000256" key="6">
    <source>
        <dbReference type="ARBA" id="ARBA00022692"/>
    </source>
</evidence>
<feature type="transmembrane region" description="Helical" evidence="9">
    <location>
        <begin position="41"/>
        <end position="60"/>
    </location>
</feature>
<dbReference type="PANTHER" id="PTHR30386:SF26">
    <property type="entry name" value="TRANSPORT PROTEIN COMB"/>
    <property type="match status" value="1"/>
</dbReference>
<dbReference type="InterPro" id="IPR006144">
    <property type="entry name" value="Secretion_HlyD_CS"/>
</dbReference>
<evidence type="ECO:0000259" key="11">
    <source>
        <dbReference type="Pfam" id="PF25917"/>
    </source>
</evidence>
<dbReference type="InterPro" id="IPR058625">
    <property type="entry name" value="MdtA-like_BSH"/>
</dbReference>
<evidence type="ECO:0000256" key="9">
    <source>
        <dbReference type="RuleBase" id="RU365093"/>
    </source>
</evidence>
<feature type="domain" description="Multidrug resistance protein MdtA-like barrel-sandwich hybrid" evidence="11">
    <location>
        <begin position="89"/>
        <end position="290"/>
    </location>
</feature>
<gene>
    <name evidence="13" type="ORF">EKN56_00070</name>
</gene>
<dbReference type="PROSITE" id="PS00543">
    <property type="entry name" value="HLYD_FAMILY"/>
    <property type="match status" value="1"/>
</dbReference>
<keyword evidence="4 9" id="KW-1003">Cell membrane</keyword>
<keyword evidence="14" id="KW-1185">Reference proteome</keyword>
<feature type="domain" description="AprE-like beta-barrel" evidence="12">
    <location>
        <begin position="300"/>
        <end position="396"/>
    </location>
</feature>
<comment type="subcellular location">
    <subcellularLocation>
        <location evidence="1 9">Cell inner membrane</location>
        <topology evidence="1 9">Single-pass membrane protein</topology>
    </subcellularLocation>
</comment>
<dbReference type="KEGG" id="prag:EKN56_00070"/>
<dbReference type="InterPro" id="IPR050739">
    <property type="entry name" value="MFP"/>
</dbReference>
<reference evidence="13 14" key="1">
    <citation type="submission" date="2019-03" db="EMBL/GenBank/DDBJ databases">
        <title>Pragia sp. nov. isolated from the gut tract of Carduelis flavirostris.</title>
        <authorList>
            <person name="Ge Y."/>
        </authorList>
    </citation>
    <scope>NUCLEOTIDE SEQUENCE [LARGE SCALE GENOMIC DNA]</scope>
    <source>
        <strain evidence="13 14">CF-458</strain>
    </source>
</reference>
<dbReference type="InterPro" id="IPR010129">
    <property type="entry name" value="T1SS_HlyD"/>
</dbReference>
<evidence type="ECO:0000313" key="14">
    <source>
        <dbReference type="Proteomes" id="UP000293154"/>
    </source>
</evidence>
<dbReference type="Pfam" id="PF25917">
    <property type="entry name" value="BSH_RND"/>
    <property type="match status" value="1"/>
</dbReference>
<dbReference type="AlphaFoldDB" id="A0A411WFW9"/>
<keyword evidence="7 9" id="KW-1133">Transmembrane helix</keyword>
<accession>A0A411WFW9</accession>
<keyword evidence="8 9" id="KW-0472">Membrane</keyword>
<dbReference type="GO" id="GO:0009306">
    <property type="term" value="P:protein secretion"/>
    <property type="evidence" value="ECO:0007669"/>
    <property type="project" value="InterPro"/>
</dbReference>
<organism evidence="13 14">
    <name type="scientific">Limnobaculum zhutongyuii</name>
    <dbReference type="NCBI Taxonomy" id="2498113"/>
    <lineage>
        <taxon>Bacteria</taxon>
        <taxon>Pseudomonadati</taxon>
        <taxon>Pseudomonadota</taxon>
        <taxon>Gammaproteobacteria</taxon>
        <taxon>Enterobacterales</taxon>
        <taxon>Budviciaceae</taxon>
        <taxon>Limnobaculum</taxon>
    </lineage>
</organism>
<dbReference type="Pfam" id="PF26002">
    <property type="entry name" value="Beta-barrel_AprE"/>
    <property type="match status" value="1"/>
</dbReference>
<dbReference type="PRINTS" id="PR01490">
    <property type="entry name" value="RTXTOXIND"/>
</dbReference>
<dbReference type="GO" id="GO:0005886">
    <property type="term" value="C:plasma membrane"/>
    <property type="evidence" value="ECO:0007669"/>
    <property type="project" value="UniProtKB-SubCell"/>
</dbReference>
<evidence type="ECO:0000313" key="13">
    <source>
        <dbReference type="EMBL" id="QBH94946.1"/>
    </source>
</evidence>
<feature type="region of interest" description="Disordered" evidence="10">
    <location>
        <begin position="1"/>
        <end position="20"/>
    </location>
</feature>
<evidence type="ECO:0000256" key="10">
    <source>
        <dbReference type="SAM" id="MobiDB-lite"/>
    </source>
</evidence>
<evidence type="ECO:0000256" key="7">
    <source>
        <dbReference type="ARBA" id="ARBA00022989"/>
    </source>
</evidence>
<comment type="similarity">
    <text evidence="2 9">Belongs to the membrane fusion protein (MFP) (TC 8.A.1) family.</text>
</comment>
<evidence type="ECO:0000256" key="3">
    <source>
        <dbReference type="ARBA" id="ARBA00022448"/>
    </source>
</evidence>
<keyword evidence="6 9" id="KW-0812">Transmembrane</keyword>
<dbReference type="PANTHER" id="PTHR30386">
    <property type="entry name" value="MEMBRANE FUSION SUBUNIT OF EMRAB-TOLC MULTIDRUG EFFLUX PUMP"/>
    <property type="match status" value="1"/>
</dbReference>
<protein>
    <recommendedName>
        <fullName evidence="9">Membrane fusion protein (MFP) family protein</fullName>
    </recommendedName>
</protein>
<evidence type="ECO:0000256" key="1">
    <source>
        <dbReference type="ARBA" id="ARBA00004377"/>
    </source>
</evidence>
<sequence length="418" mass="46248">MTDKIQKVGGGLPAPTGKVKSSDLPFMRDLQEALIEQKTPFSLIMLYLIGAILIIALVWAKFARVEEITLGEGRIIPASREQIIQSLEGGILEELNVREGDIVEKGQVLLKIDPTRAGAVYREGVSKVIGLKGTITRLRAEAYGTPLVFPADVMAVPSVVKDETQAYSARKQTLDESVKTLQTSLKLAEDEINLSEPLMQKGLMSEVELLRMRRQANEFRLQIAERQNRFRSEANAELNKFESELAQSVENVAAREDVMNRTTIVAPVRGTVNNIKVTTVGGVIQQGGEIMAIIPLEDQLLVEAKIKPSDVAFLHPGLKATVKITAYDYAIYGGLSGTLEHISADTLKDEDKMRQGRGDTTYYRVLVRTDKAALTAKDKVFPIMPGMIATVEIRTGEKTILDYILKPVLKAREAFRER</sequence>
<keyword evidence="5 9" id="KW-0997">Cell inner membrane</keyword>
<dbReference type="RefSeq" id="WP_130589944.1">
    <property type="nucleotide sequence ID" value="NZ_CP034752.1"/>
</dbReference>
<dbReference type="NCBIfam" id="TIGR01843">
    <property type="entry name" value="type_I_hlyD"/>
    <property type="match status" value="1"/>
</dbReference>
<evidence type="ECO:0000259" key="12">
    <source>
        <dbReference type="Pfam" id="PF26002"/>
    </source>
</evidence>
<evidence type="ECO:0000256" key="5">
    <source>
        <dbReference type="ARBA" id="ARBA00022519"/>
    </source>
</evidence>
<keyword evidence="3 9" id="KW-0813">Transport</keyword>
<dbReference type="EMBL" id="CP034752">
    <property type="protein sequence ID" value="QBH94946.1"/>
    <property type="molecule type" value="Genomic_DNA"/>
</dbReference>